<sequence>MKTMYDVQQLIKRFGTIIYIGNRLAECELMEDEIRELFQQGFILNEQYYQAMLIIKREKELINNRGGETK</sequence>
<proteinExistence type="predicted"/>
<dbReference type="Pfam" id="PF06014">
    <property type="entry name" value="YqgQ-like"/>
    <property type="match status" value="1"/>
</dbReference>
<organism evidence="1 2">
    <name type="scientific">Saliterribacillus persicus</name>
    <dbReference type="NCBI Taxonomy" id="930114"/>
    <lineage>
        <taxon>Bacteria</taxon>
        <taxon>Bacillati</taxon>
        <taxon>Bacillota</taxon>
        <taxon>Bacilli</taxon>
        <taxon>Bacillales</taxon>
        <taxon>Bacillaceae</taxon>
        <taxon>Saliterribacillus</taxon>
    </lineage>
</organism>
<gene>
    <name evidence="1" type="ORF">DFR57_111108</name>
</gene>
<dbReference type="InterPro" id="IPR023164">
    <property type="entry name" value="YqgQ-like_sf"/>
</dbReference>
<name>A0A368XBN2_9BACI</name>
<dbReference type="InterPro" id="IPR009256">
    <property type="entry name" value="YqgQ-like"/>
</dbReference>
<dbReference type="RefSeq" id="WP_114353660.1">
    <property type="nucleotide sequence ID" value="NZ_QPJJ01000011.1"/>
</dbReference>
<dbReference type="Proteomes" id="UP000252585">
    <property type="component" value="Unassembled WGS sequence"/>
</dbReference>
<evidence type="ECO:0000313" key="2">
    <source>
        <dbReference type="Proteomes" id="UP000252585"/>
    </source>
</evidence>
<dbReference type="EMBL" id="QPJJ01000011">
    <property type="protein sequence ID" value="RCW65373.1"/>
    <property type="molecule type" value="Genomic_DNA"/>
</dbReference>
<accession>A0A368XBN2</accession>
<reference evidence="1 2" key="1">
    <citation type="submission" date="2018-07" db="EMBL/GenBank/DDBJ databases">
        <title>Genomic Encyclopedia of Type Strains, Phase IV (KMG-IV): sequencing the most valuable type-strain genomes for metagenomic binning, comparative biology and taxonomic classification.</title>
        <authorList>
            <person name="Goeker M."/>
        </authorList>
    </citation>
    <scope>NUCLEOTIDE SEQUENCE [LARGE SCALE GENOMIC DNA]</scope>
    <source>
        <strain evidence="1 2">DSM 27696</strain>
    </source>
</reference>
<keyword evidence="2" id="KW-1185">Reference proteome</keyword>
<evidence type="ECO:0000313" key="1">
    <source>
        <dbReference type="EMBL" id="RCW65373.1"/>
    </source>
</evidence>
<dbReference type="SUPFAM" id="SSF158379">
    <property type="entry name" value="YqgQ-like"/>
    <property type="match status" value="1"/>
</dbReference>
<protein>
    <submittedName>
        <fullName evidence="1">Uncharacterized protein YqgQ</fullName>
    </submittedName>
</protein>
<comment type="caution">
    <text evidence="1">The sequence shown here is derived from an EMBL/GenBank/DDBJ whole genome shotgun (WGS) entry which is preliminary data.</text>
</comment>
<dbReference type="OrthoDB" id="2361671at2"/>
<dbReference type="AlphaFoldDB" id="A0A368XBN2"/>
<dbReference type="Gene3D" id="1.10.287.760">
    <property type="entry name" value="YqgQ-like"/>
    <property type="match status" value="1"/>
</dbReference>